<dbReference type="RefSeq" id="XP_001791416.1">
    <property type="nucleotide sequence ID" value="XM_001791364.1"/>
</dbReference>
<reference evidence="3" key="1">
    <citation type="journal article" date="2007" name="Plant Cell">
        <title>Dothideomycete-plant interactions illuminated by genome sequencing and EST analysis of the wheat pathogen Stagonospora nodorum.</title>
        <authorList>
            <person name="Hane J.K."/>
            <person name="Lowe R.G."/>
            <person name="Solomon P.S."/>
            <person name="Tan K.C."/>
            <person name="Schoch C.L."/>
            <person name="Spatafora J.W."/>
            <person name="Crous P.W."/>
            <person name="Kodira C."/>
            <person name="Birren B.W."/>
            <person name="Galagan J.E."/>
            <person name="Torriani S.F."/>
            <person name="McDonald B.A."/>
            <person name="Oliver R.P."/>
        </authorList>
    </citation>
    <scope>NUCLEOTIDE SEQUENCE [LARGE SCALE GENOMIC DNA]</scope>
    <source>
        <strain evidence="3">SN15 / ATCC MYA-4574 / FGSC 10173</strain>
    </source>
</reference>
<accession>Q0V5H5</accession>
<dbReference type="STRING" id="321614.Q0V5H5"/>
<dbReference type="GeneID" id="5968543"/>
<protein>
    <recommendedName>
        <fullName evidence="4">PIN domain-containing protein</fullName>
    </recommendedName>
</protein>
<sequence>MWRVAVKAELLGVGTSLMMMRAQVGDLPNLSTLVPTMSASARTMNQTDSLASVLRHGAKIMVTPLSPTRRAANMRRSTFPPRTGKPAATTRAPEPPQRKIFNCIVDDTALIAGVKKSTRDGVRKWVSQGSIHLYVPLHTLTQLHRLKTGTERINADAREAVKWLDEITSVSGEVANRVKIEGVEETYTTWAEVEKFILPETLLSMEDSESDDDDYHEDLESSFNALDVSDETSMSSTHSMDDMPKMPKSPKSPLSRSIRSVEAFKHEDEAAAHGLQSPDRTARNSDELPRTEKVSKGAIPVYLQPLFSHILWRINKEDNPDAALESFILLTNDPTKQAIAQKFGIRAKRLEQLRDAVAREDREYRNHLTMQQLETQTPATPSPTKAAERPKSSHVPATKHIEDSDEEDAVLFKAPKGPAATTNTQRVFDPNDFGRTSQHHSPRGGRGGAHVAPRGRGGPPPFRGRGNFAPRGAYVAPGPAFRAPPVPRHDPNQPLDPNSFTRPAPRANPVRGGHGRKLWEPN</sequence>
<feature type="compositionally biased region" description="Low complexity" evidence="1">
    <location>
        <begin position="463"/>
        <end position="473"/>
    </location>
</feature>
<feature type="region of interest" description="Disordered" evidence="1">
    <location>
        <begin position="71"/>
        <end position="95"/>
    </location>
</feature>
<dbReference type="Proteomes" id="UP000001055">
    <property type="component" value="Unassembled WGS sequence"/>
</dbReference>
<evidence type="ECO:0000313" key="3">
    <source>
        <dbReference type="Proteomes" id="UP000001055"/>
    </source>
</evidence>
<dbReference type="EMBL" id="CH445325">
    <property type="protein sequence ID" value="EAT92234.2"/>
    <property type="molecule type" value="Genomic_DNA"/>
</dbReference>
<dbReference type="eggNOG" id="ENOG502SCD4">
    <property type="taxonomic scope" value="Eukaryota"/>
</dbReference>
<gene>
    <name evidence="2" type="ORF">SNOG_00739</name>
</gene>
<dbReference type="VEuPathDB" id="FungiDB:JI435_007390"/>
<feature type="region of interest" description="Disordered" evidence="1">
    <location>
        <begin position="269"/>
        <end position="292"/>
    </location>
</feature>
<feature type="compositionally biased region" description="Polar residues" evidence="1">
    <location>
        <begin position="368"/>
        <end position="383"/>
    </location>
</feature>
<organism evidence="2 3">
    <name type="scientific">Phaeosphaeria nodorum (strain SN15 / ATCC MYA-4574 / FGSC 10173)</name>
    <name type="common">Glume blotch fungus</name>
    <name type="synonym">Parastagonospora nodorum</name>
    <dbReference type="NCBI Taxonomy" id="321614"/>
    <lineage>
        <taxon>Eukaryota</taxon>
        <taxon>Fungi</taxon>
        <taxon>Dikarya</taxon>
        <taxon>Ascomycota</taxon>
        <taxon>Pezizomycotina</taxon>
        <taxon>Dothideomycetes</taxon>
        <taxon>Pleosporomycetidae</taxon>
        <taxon>Pleosporales</taxon>
        <taxon>Pleosporineae</taxon>
        <taxon>Phaeosphaeriaceae</taxon>
        <taxon>Parastagonospora</taxon>
    </lineage>
</organism>
<dbReference type="HOGENOM" id="CLU_647214_0_0_1"/>
<dbReference type="InParanoid" id="Q0V5H5"/>
<evidence type="ECO:0008006" key="4">
    <source>
        <dbReference type="Google" id="ProtNLM"/>
    </source>
</evidence>
<feature type="region of interest" description="Disordered" evidence="1">
    <location>
        <begin position="222"/>
        <end position="256"/>
    </location>
</feature>
<dbReference type="Gene3D" id="3.40.50.1010">
    <property type="entry name" value="5'-nuclease"/>
    <property type="match status" value="1"/>
</dbReference>
<proteinExistence type="predicted"/>
<feature type="region of interest" description="Disordered" evidence="1">
    <location>
        <begin position="367"/>
        <end position="522"/>
    </location>
</feature>
<evidence type="ECO:0000256" key="1">
    <source>
        <dbReference type="SAM" id="MobiDB-lite"/>
    </source>
</evidence>
<dbReference type="AlphaFoldDB" id="Q0V5H5"/>
<dbReference type="KEGG" id="pno:SNOG_00739"/>
<evidence type="ECO:0000313" key="2">
    <source>
        <dbReference type="EMBL" id="EAT92234.2"/>
    </source>
</evidence>
<feature type="compositionally biased region" description="Basic and acidic residues" evidence="1">
    <location>
        <begin position="280"/>
        <end position="292"/>
    </location>
</feature>
<name>Q0V5H5_PHANO</name>